<dbReference type="EMBL" id="VJXY01000007">
    <property type="protein sequence ID" value="MBD6615887.1"/>
    <property type="molecule type" value="Genomic_DNA"/>
</dbReference>
<evidence type="ECO:0000313" key="2">
    <source>
        <dbReference type="Proteomes" id="UP001165986"/>
    </source>
</evidence>
<dbReference type="AlphaFoldDB" id="A0AA40VQL3"/>
<protein>
    <submittedName>
        <fullName evidence="1">Uncharacterized protein</fullName>
    </submittedName>
</protein>
<proteinExistence type="predicted"/>
<dbReference type="RefSeq" id="WP_191757138.1">
    <property type="nucleotide sequence ID" value="NZ_VJXY01000007.1"/>
</dbReference>
<accession>A0AA40VQL3</accession>
<gene>
    <name evidence="1" type="ORF">FNW02_08605</name>
</gene>
<evidence type="ECO:0000313" key="1">
    <source>
        <dbReference type="EMBL" id="MBD6615887.1"/>
    </source>
</evidence>
<dbReference type="Proteomes" id="UP001165986">
    <property type="component" value="Unassembled WGS sequence"/>
</dbReference>
<sequence>MGNQRETHSYENKIDKFAEALETARQMQQNWLTYGLDFVNFYVEDVDGDWLETWGNDEILGNSQLDVIKEFLVSDDYVAVRIREHLGERSLFDLAVNLEECCRITEVNDRLSTVKNLLADEENSVNNDIDLLNLADSLLAKLTEIL</sequence>
<reference evidence="1" key="1">
    <citation type="submission" date="2019-07" db="EMBL/GenBank/DDBJ databases">
        <title>Toxilogical consequences of a new and cryptic species of cyanobacteria (Komarekiella delphini-convector) recovered from the epidermis of a bottlenose dolphin and 1500 ft. in the air.</title>
        <authorList>
            <person name="Brown A.O."/>
            <person name="Dvorak P."/>
            <person name="Villanueva C.D."/>
            <person name="Foss A.J."/>
            <person name="Garvey A.D."/>
            <person name="Gibson Q.A."/>
            <person name="Johansen J.R."/>
            <person name="Casamatta D.A."/>
        </authorList>
    </citation>
    <scope>NUCLEOTIDE SEQUENCE</scope>
    <source>
        <strain evidence="1">SJRDD-AB1</strain>
    </source>
</reference>
<keyword evidence="2" id="KW-1185">Reference proteome</keyword>
<organism evidence="1 2">
    <name type="scientific">Komarekiella delphini-convector SJRDD-AB1</name>
    <dbReference type="NCBI Taxonomy" id="2593771"/>
    <lineage>
        <taxon>Bacteria</taxon>
        <taxon>Bacillati</taxon>
        <taxon>Cyanobacteriota</taxon>
        <taxon>Cyanophyceae</taxon>
        <taxon>Nostocales</taxon>
        <taxon>Nostocaceae</taxon>
        <taxon>Komarekiella</taxon>
        <taxon>Komarekiella delphini-convector</taxon>
    </lineage>
</organism>
<comment type="caution">
    <text evidence="1">The sequence shown here is derived from an EMBL/GenBank/DDBJ whole genome shotgun (WGS) entry which is preliminary data.</text>
</comment>
<name>A0AA40VQL3_9NOST</name>